<proteinExistence type="predicted"/>
<evidence type="ECO:0008006" key="3">
    <source>
        <dbReference type="Google" id="ProtNLM"/>
    </source>
</evidence>
<keyword evidence="2" id="KW-1185">Reference proteome</keyword>
<evidence type="ECO:0000313" key="2">
    <source>
        <dbReference type="Proteomes" id="UP000198982"/>
    </source>
</evidence>
<organism evidence="1 2">
    <name type="scientific">Pseudomonas saponiphila</name>
    <dbReference type="NCBI Taxonomy" id="556534"/>
    <lineage>
        <taxon>Bacteria</taxon>
        <taxon>Pseudomonadati</taxon>
        <taxon>Pseudomonadota</taxon>
        <taxon>Gammaproteobacteria</taxon>
        <taxon>Pseudomonadales</taxon>
        <taxon>Pseudomonadaceae</taxon>
        <taxon>Pseudomonas</taxon>
    </lineage>
</organism>
<dbReference type="InterPro" id="IPR029044">
    <property type="entry name" value="Nucleotide-diphossugar_trans"/>
</dbReference>
<dbReference type="RefSeq" id="WP_092311872.1">
    <property type="nucleotide sequence ID" value="NZ_FNTJ01000001.1"/>
</dbReference>
<name>A0A1H4KXV4_9PSED</name>
<accession>A0A1H4KXV4</accession>
<evidence type="ECO:0000313" key="1">
    <source>
        <dbReference type="EMBL" id="SEB63311.1"/>
    </source>
</evidence>
<sequence length="370" mass="43377">MTCIAALAPHSLVKTPEQLLYLVYGNHEVYRREVKFSILTALSLLNNGESLCIRIMTDRPQDYVGWPVDIVALNEEILHQWQGHNGYHHRRKACAMAVGLKLAEKTLFADTDTLFLKNPHLLLKKISPQNYLMDEFEYHWRDVSTRQNYLKLGACLQTHGVKPDSDFKLYNSGLCGLTNSDTPLLEKSIGYIDEWTQAPFDIHTIEQIALSFAMRDKPVQETKKYVYHYFAKKRFFHTMQARFFELYGEDYRSELISLSREVPRQVPEPPLWKQLQIKWRLRKLDGELKKIARDLHYGNELSSNPYHLACRHEWWKNASREIGRWDPQKQQRLLNLDSGSWPKVLPSPTRQEDQQGILNFLREQLASAKH</sequence>
<dbReference type="EMBL" id="FNTJ01000001">
    <property type="protein sequence ID" value="SEB63311.1"/>
    <property type="molecule type" value="Genomic_DNA"/>
</dbReference>
<protein>
    <recommendedName>
        <fullName evidence="3">Glycosyl transferase family 8</fullName>
    </recommendedName>
</protein>
<dbReference type="AlphaFoldDB" id="A0A1H4KXV4"/>
<dbReference type="SUPFAM" id="SSF53448">
    <property type="entry name" value="Nucleotide-diphospho-sugar transferases"/>
    <property type="match status" value="1"/>
</dbReference>
<gene>
    <name evidence="1" type="ORF">SAMN05216178_1612</name>
</gene>
<dbReference type="Proteomes" id="UP000198982">
    <property type="component" value="Unassembled WGS sequence"/>
</dbReference>
<reference evidence="2" key="1">
    <citation type="submission" date="2016-10" db="EMBL/GenBank/DDBJ databases">
        <authorList>
            <person name="Varghese N."/>
            <person name="Submissions S."/>
        </authorList>
    </citation>
    <scope>NUCLEOTIDE SEQUENCE [LARGE SCALE GENOMIC DNA]</scope>
    <source>
        <strain evidence="2">DSM 9751</strain>
    </source>
</reference>